<proteinExistence type="inferred from homology"/>
<evidence type="ECO:0000313" key="5">
    <source>
        <dbReference type="Proteomes" id="UP000184499"/>
    </source>
</evidence>
<protein>
    <submittedName>
        <fullName evidence="4">Uncharacterized protein</fullName>
    </submittedName>
</protein>
<dbReference type="Gene3D" id="3.40.50.720">
    <property type="entry name" value="NAD(P)-binding Rossmann-like Domain"/>
    <property type="match status" value="1"/>
</dbReference>
<dbReference type="VEuPathDB" id="FungiDB:ASPBRDRAFT_59026"/>
<reference evidence="5" key="1">
    <citation type="journal article" date="2017" name="Genome Biol.">
        <title>Comparative genomics reveals high biological diversity and specific adaptations in the industrially and medically important fungal genus Aspergillus.</title>
        <authorList>
            <person name="de Vries R.P."/>
            <person name="Riley R."/>
            <person name="Wiebenga A."/>
            <person name="Aguilar-Osorio G."/>
            <person name="Amillis S."/>
            <person name="Uchima C.A."/>
            <person name="Anderluh G."/>
            <person name="Asadollahi M."/>
            <person name="Askin M."/>
            <person name="Barry K."/>
            <person name="Battaglia E."/>
            <person name="Bayram O."/>
            <person name="Benocci T."/>
            <person name="Braus-Stromeyer S.A."/>
            <person name="Caldana C."/>
            <person name="Canovas D."/>
            <person name="Cerqueira G.C."/>
            <person name="Chen F."/>
            <person name="Chen W."/>
            <person name="Choi C."/>
            <person name="Clum A."/>
            <person name="Dos Santos R.A."/>
            <person name="Damasio A.R."/>
            <person name="Diallinas G."/>
            <person name="Emri T."/>
            <person name="Fekete E."/>
            <person name="Flipphi M."/>
            <person name="Freyberg S."/>
            <person name="Gallo A."/>
            <person name="Gournas C."/>
            <person name="Habgood R."/>
            <person name="Hainaut M."/>
            <person name="Harispe M.L."/>
            <person name="Henrissat B."/>
            <person name="Hilden K.S."/>
            <person name="Hope R."/>
            <person name="Hossain A."/>
            <person name="Karabika E."/>
            <person name="Karaffa L."/>
            <person name="Karanyi Z."/>
            <person name="Krasevec N."/>
            <person name="Kuo A."/>
            <person name="Kusch H."/>
            <person name="LaButti K."/>
            <person name="Lagendijk E.L."/>
            <person name="Lapidus A."/>
            <person name="Levasseur A."/>
            <person name="Lindquist E."/>
            <person name="Lipzen A."/>
            <person name="Logrieco A.F."/>
            <person name="MacCabe A."/>
            <person name="Maekelae M.R."/>
            <person name="Malavazi I."/>
            <person name="Melin P."/>
            <person name="Meyer V."/>
            <person name="Mielnichuk N."/>
            <person name="Miskei M."/>
            <person name="Molnar A.P."/>
            <person name="Mule G."/>
            <person name="Ngan C.Y."/>
            <person name="Orejas M."/>
            <person name="Orosz E."/>
            <person name="Ouedraogo J.P."/>
            <person name="Overkamp K.M."/>
            <person name="Park H.-S."/>
            <person name="Perrone G."/>
            <person name="Piumi F."/>
            <person name="Punt P.J."/>
            <person name="Ram A.F."/>
            <person name="Ramon A."/>
            <person name="Rauscher S."/>
            <person name="Record E."/>
            <person name="Riano-Pachon D.M."/>
            <person name="Robert V."/>
            <person name="Roehrig J."/>
            <person name="Ruller R."/>
            <person name="Salamov A."/>
            <person name="Salih N.S."/>
            <person name="Samson R.A."/>
            <person name="Sandor E."/>
            <person name="Sanguinetti M."/>
            <person name="Schuetze T."/>
            <person name="Sepcic K."/>
            <person name="Shelest E."/>
            <person name="Sherlock G."/>
            <person name="Sophianopoulou V."/>
            <person name="Squina F.M."/>
            <person name="Sun H."/>
            <person name="Susca A."/>
            <person name="Todd R.B."/>
            <person name="Tsang A."/>
            <person name="Unkles S.E."/>
            <person name="van de Wiele N."/>
            <person name="van Rossen-Uffink D."/>
            <person name="Oliveira J.V."/>
            <person name="Vesth T.C."/>
            <person name="Visser J."/>
            <person name="Yu J.-H."/>
            <person name="Zhou M."/>
            <person name="Andersen M.R."/>
            <person name="Archer D.B."/>
            <person name="Baker S.E."/>
            <person name="Benoit I."/>
            <person name="Brakhage A.A."/>
            <person name="Braus G.H."/>
            <person name="Fischer R."/>
            <person name="Frisvad J.C."/>
            <person name="Goldman G.H."/>
            <person name="Houbraken J."/>
            <person name="Oakley B."/>
            <person name="Pocsi I."/>
            <person name="Scazzocchio C."/>
            <person name="Seiboth B."/>
            <person name="vanKuyk P.A."/>
            <person name="Wortman J."/>
            <person name="Dyer P.S."/>
            <person name="Grigoriev I.V."/>
        </authorList>
    </citation>
    <scope>NUCLEOTIDE SEQUENCE [LARGE SCALE GENOMIC DNA]</scope>
    <source>
        <strain evidence="5">CBS 101740 / IMI 381727 / IBT 21946</strain>
    </source>
</reference>
<sequence>MTGIFTYREFSLQDTPPLDGKVALVTGGHGGIGREITTQLLIHNIDRVCKRRVSFIQCDLGDIFAVKEAADQVKSKINRLDILFCNGGLGVTTKYERSPQGVEMVFAANCIGHQELVTLLLPLLKRTANQHSESSEARIVVTSSSLHSVCRTLDLNQLTKPTRVMPLHPYIDGFWRYCRSKLGNILFTRELTRRLEEEGSEADNVYVNVFFPGNIVTEQWKAWDEYVGNTLGAVFRYIFSIIGQSTQDGAATAIYLATIDQIRVDGIRGQYYIPVAKPDATIDIGNDLVLARDLWDWIESKVTEHLGPRWQGEA</sequence>
<dbReference type="RefSeq" id="XP_067474742.1">
    <property type="nucleotide sequence ID" value="XM_067627987.1"/>
</dbReference>
<evidence type="ECO:0000256" key="3">
    <source>
        <dbReference type="ARBA" id="ARBA00023002"/>
    </source>
</evidence>
<keyword evidence="3" id="KW-0560">Oxidoreductase</keyword>
<dbReference type="EMBL" id="KV878694">
    <property type="protein sequence ID" value="OJJ67493.1"/>
    <property type="molecule type" value="Genomic_DNA"/>
</dbReference>
<dbReference type="Pfam" id="PF00106">
    <property type="entry name" value="adh_short"/>
    <property type="match status" value="1"/>
</dbReference>
<evidence type="ECO:0000313" key="4">
    <source>
        <dbReference type="EMBL" id="OJJ67493.1"/>
    </source>
</evidence>
<dbReference type="InterPro" id="IPR036291">
    <property type="entry name" value="NAD(P)-bd_dom_sf"/>
</dbReference>
<dbReference type="GeneID" id="93580475"/>
<dbReference type="Proteomes" id="UP000184499">
    <property type="component" value="Unassembled WGS sequence"/>
</dbReference>
<dbReference type="PANTHER" id="PTHR24320">
    <property type="entry name" value="RETINOL DEHYDROGENASE"/>
    <property type="match status" value="1"/>
</dbReference>
<organism evidence="4 5">
    <name type="scientific">Aspergillus brasiliensis (strain CBS 101740 / IMI 381727 / IBT 21946)</name>
    <dbReference type="NCBI Taxonomy" id="767769"/>
    <lineage>
        <taxon>Eukaryota</taxon>
        <taxon>Fungi</taxon>
        <taxon>Dikarya</taxon>
        <taxon>Ascomycota</taxon>
        <taxon>Pezizomycotina</taxon>
        <taxon>Eurotiomycetes</taxon>
        <taxon>Eurotiomycetidae</taxon>
        <taxon>Eurotiales</taxon>
        <taxon>Aspergillaceae</taxon>
        <taxon>Aspergillus</taxon>
        <taxon>Aspergillus subgen. Circumdati</taxon>
    </lineage>
</organism>
<dbReference type="PRINTS" id="PR00081">
    <property type="entry name" value="GDHRDH"/>
</dbReference>
<evidence type="ECO:0000256" key="1">
    <source>
        <dbReference type="ARBA" id="ARBA00006484"/>
    </source>
</evidence>
<dbReference type="GO" id="GO:0016491">
    <property type="term" value="F:oxidoreductase activity"/>
    <property type="evidence" value="ECO:0007669"/>
    <property type="project" value="UniProtKB-KW"/>
</dbReference>
<keyword evidence="5" id="KW-1185">Reference proteome</keyword>
<dbReference type="PANTHER" id="PTHR24320:SF154">
    <property type="entry name" value="OXIDOREDUCTASE, SHORT-CHAIN DEHYDROGENASE_REDUCTASE FAMILY (AFU_ORTHOLOGUE AFUA_2G04560)"/>
    <property type="match status" value="1"/>
</dbReference>
<comment type="similarity">
    <text evidence="1">Belongs to the short-chain dehydrogenases/reductases (SDR) family.</text>
</comment>
<dbReference type="AlphaFoldDB" id="A0A1L9U7F3"/>
<evidence type="ECO:0000256" key="2">
    <source>
        <dbReference type="ARBA" id="ARBA00022857"/>
    </source>
</evidence>
<accession>A0A1L9U7F3</accession>
<name>A0A1L9U7F3_ASPBC</name>
<dbReference type="SUPFAM" id="SSF51735">
    <property type="entry name" value="NAD(P)-binding Rossmann-fold domains"/>
    <property type="match status" value="1"/>
</dbReference>
<dbReference type="OrthoDB" id="191139at2759"/>
<gene>
    <name evidence="4" type="ORF">ASPBRDRAFT_59026</name>
</gene>
<dbReference type="OMA" id="NCVGHQV"/>
<keyword evidence="2" id="KW-0521">NADP</keyword>
<dbReference type="STRING" id="767769.A0A1L9U7F3"/>
<dbReference type="InterPro" id="IPR002347">
    <property type="entry name" value="SDR_fam"/>
</dbReference>